<dbReference type="PANTHER" id="PTHR34605:SF4">
    <property type="entry name" value="DNA ADENINE METHYLTRANSFERASE"/>
    <property type="match status" value="1"/>
</dbReference>
<evidence type="ECO:0000313" key="3">
    <source>
        <dbReference type="EMBL" id="VDL70708.1"/>
    </source>
</evidence>
<proteinExistence type="predicted"/>
<accession>A0A0N4XW71</accession>
<dbReference type="STRING" id="27835.A0A0N4XW71"/>
<dbReference type="WBParaSite" id="NBR_0000711801-mRNA-1">
    <property type="protein sequence ID" value="NBR_0000711801-mRNA-1"/>
    <property type="gene ID" value="NBR_0000711801"/>
</dbReference>
<dbReference type="Gene3D" id="1.10.443.10">
    <property type="entry name" value="Intergrase catalytic core"/>
    <property type="match status" value="1"/>
</dbReference>
<reference evidence="5" key="1">
    <citation type="submission" date="2017-02" db="UniProtKB">
        <authorList>
            <consortium name="WormBaseParasite"/>
        </authorList>
    </citation>
    <scope>IDENTIFICATION</scope>
</reference>
<gene>
    <name evidence="3" type="ORF">NBR_LOCUS7119</name>
</gene>
<organism evidence="5">
    <name type="scientific">Nippostrongylus brasiliensis</name>
    <name type="common">Rat hookworm</name>
    <dbReference type="NCBI Taxonomy" id="27835"/>
    <lineage>
        <taxon>Eukaryota</taxon>
        <taxon>Metazoa</taxon>
        <taxon>Ecdysozoa</taxon>
        <taxon>Nematoda</taxon>
        <taxon>Chromadorea</taxon>
        <taxon>Rhabditida</taxon>
        <taxon>Rhabditina</taxon>
        <taxon>Rhabditomorpha</taxon>
        <taxon>Strongyloidea</taxon>
        <taxon>Heligmosomidae</taxon>
        <taxon>Nippostrongylus</taxon>
    </lineage>
</organism>
<dbReference type="AlphaFoldDB" id="A0A0N4XW71"/>
<name>A0A0N4XW71_NIPBR</name>
<evidence type="ECO:0000313" key="4">
    <source>
        <dbReference type="Proteomes" id="UP000271162"/>
    </source>
</evidence>
<protein>
    <submittedName>
        <fullName evidence="5">Integrase</fullName>
    </submittedName>
</protein>
<dbReference type="InterPro" id="IPR052925">
    <property type="entry name" value="Phage_Integrase-like_Recomb"/>
</dbReference>
<feature type="compositionally biased region" description="Basic and acidic residues" evidence="2">
    <location>
        <begin position="331"/>
        <end position="344"/>
    </location>
</feature>
<dbReference type="GO" id="GO:0006310">
    <property type="term" value="P:DNA recombination"/>
    <property type="evidence" value="ECO:0007669"/>
    <property type="project" value="UniProtKB-KW"/>
</dbReference>
<evidence type="ECO:0000256" key="1">
    <source>
        <dbReference type="ARBA" id="ARBA00023172"/>
    </source>
</evidence>
<feature type="region of interest" description="Disordered" evidence="2">
    <location>
        <begin position="320"/>
        <end position="353"/>
    </location>
</feature>
<keyword evidence="1" id="KW-0233">DNA recombination</keyword>
<dbReference type="InterPro" id="IPR013762">
    <property type="entry name" value="Integrase-like_cat_sf"/>
</dbReference>
<sequence>MWFVLAGEPQCFTRALNATVIDHQDVSLDRHFPLTQDERFELDYWDSRFETDVLSRADTVSRLQERARAMGEDVQNELQDSLWTSRAPGTVNTYRRAIDEFKRWQSEGPPERHRDDLDSAAIYLAKKSRTSSSRSLASFVAALAFDRMGRRPHELQKWAILDDIVRARRRSEAKPAQKFASIEEWQKLITTTTLIEWPAWRKVRARLLLSFLFCALMRISEATSLLVNDIIEEDTYWKINIPKSKTDQFREGAAVFLSKTIAFDEDIKSRLIAEPHTPLLDNGKGAKWSCYTRQPDGSFPYGALFRGSKISTMQGYADGYTSRSISPSSRAESKKTRNVEKETESYNGPTIVM</sequence>
<dbReference type="GO" id="GO:0015074">
    <property type="term" value="P:DNA integration"/>
    <property type="evidence" value="ECO:0007669"/>
    <property type="project" value="InterPro"/>
</dbReference>
<dbReference type="Proteomes" id="UP000271162">
    <property type="component" value="Unassembled WGS sequence"/>
</dbReference>
<reference evidence="3 4" key="2">
    <citation type="submission" date="2018-11" db="EMBL/GenBank/DDBJ databases">
        <authorList>
            <consortium name="Pathogen Informatics"/>
        </authorList>
    </citation>
    <scope>NUCLEOTIDE SEQUENCE [LARGE SCALE GENOMIC DNA]</scope>
</reference>
<dbReference type="SUPFAM" id="SSF56349">
    <property type="entry name" value="DNA breaking-rejoining enzymes"/>
    <property type="match status" value="1"/>
</dbReference>
<evidence type="ECO:0000313" key="5">
    <source>
        <dbReference type="WBParaSite" id="NBR_0000711801-mRNA-1"/>
    </source>
</evidence>
<dbReference type="InterPro" id="IPR011010">
    <property type="entry name" value="DNA_brk_join_enz"/>
</dbReference>
<keyword evidence="4" id="KW-1185">Reference proteome</keyword>
<evidence type="ECO:0000256" key="2">
    <source>
        <dbReference type="SAM" id="MobiDB-lite"/>
    </source>
</evidence>
<dbReference type="GO" id="GO:0003677">
    <property type="term" value="F:DNA binding"/>
    <property type="evidence" value="ECO:0007669"/>
    <property type="project" value="InterPro"/>
</dbReference>
<dbReference type="PANTHER" id="PTHR34605">
    <property type="entry name" value="PHAGE_INTEGRASE DOMAIN-CONTAINING PROTEIN"/>
    <property type="match status" value="1"/>
</dbReference>
<dbReference type="EMBL" id="UYSL01019860">
    <property type="protein sequence ID" value="VDL70708.1"/>
    <property type="molecule type" value="Genomic_DNA"/>
</dbReference>